<sequence length="69" mass="8357">MQTLEMLSKVYGESTMVRSKIVAKHLNKSLRLLTSRRRRLRESIRRKRSQFWQSDNWYLLHDNSPAHQS</sequence>
<keyword evidence="2" id="KW-1185">Reference proteome</keyword>
<evidence type="ECO:0000313" key="2">
    <source>
        <dbReference type="Proteomes" id="UP000887159"/>
    </source>
</evidence>
<dbReference type="EMBL" id="BMAU01021394">
    <property type="protein sequence ID" value="GFY30768.1"/>
    <property type="molecule type" value="Genomic_DNA"/>
</dbReference>
<dbReference type="AlphaFoldDB" id="A0A8X7BGY1"/>
<name>A0A8X7BGY1_TRICX</name>
<proteinExistence type="predicted"/>
<dbReference type="Proteomes" id="UP000887159">
    <property type="component" value="Unassembled WGS sequence"/>
</dbReference>
<evidence type="ECO:0008006" key="3">
    <source>
        <dbReference type="Google" id="ProtNLM"/>
    </source>
</evidence>
<organism evidence="1 2">
    <name type="scientific">Trichonephila clavipes</name>
    <name type="common">Golden silk orbweaver</name>
    <name type="synonym">Nephila clavipes</name>
    <dbReference type="NCBI Taxonomy" id="2585209"/>
    <lineage>
        <taxon>Eukaryota</taxon>
        <taxon>Metazoa</taxon>
        <taxon>Ecdysozoa</taxon>
        <taxon>Arthropoda</taxon>
        <taxon>Chelicerata</taxon>
        <taxon>Arachnida</taxon>
        <taxon>Araneae</taxon>
        <taxon>Araneomorphae</taxon>
        <taxon>Entelegynae</taxon>
        <taxon>Araneoidea</taxon>
        <taxon>Nephilidae</taxon>
        <taxon>Trichonephila</taxon>
    </lineage>
</organism>
<protein>
    <recommendedName>
        <fullName evidence="3">Transposase</fullName>
    </recommendedName>
</protein>
<comment type="caution">
    <text evidence="1">The sequence shown here is derived from an EMBL/GenBank/DDBJ whole genome shotgun (WGS) entry which is preliminary data.</text>
</comment>
<accession>A0A8X7BGY1</accession>
<evidence type="ECO:0000313" key="1">
    <source>
        <dbReference type="EMBL" id="GFY30768.1"/>
    </source>
</evidence>
<gene>
    <name evidence="1" type="ORF">TNCV_3119281</name>
</gene>
<reference evidence="1" key="1">
    <citation type="submission" date="2020-08" db="EMBL/GenBank/DDBJ databases">
        <title>Multicomponent nature underlies the extraordinary mechanical properties of spider dragline silk.</title>
        <authorList>
            <person name="Kono N."/>
            <person name="Nakamura H."/>
            <person name="Mori M."/>
            <person name="Yoshida Y."/>
            <person name="Ohtoshi R."/>
            <person name="Malay A.D."/>
            <person name="Moran D.A.P."/>
            <person name="Tomita M."/>
            <person name="Numata K."/>
            <person name="Arakawa K."/>
        </authorList>
    </citation>
    <scope>NUCLEOTIDE SEQUENCE</scope>
</reference>